<protein>
    <submittedName>
        <fullName evidence="1">Uncharacterized protein</fullName>
    </submittedName>
</protein>
<reference evidence="1 2" key="1">
    <citation type="submission" date="2015-10" db="EMBL/GenBank/DDBJ databases">
        <title>Genome analyses suggest a sexual origin of heterokaryosis in a supposedly ancient asexual fungus.</title>
        <authorList>
            <person name="Ropars J."/>
            <person name="Sedzielewska K."/>
            <person name="Noel J."/>
            <person name="Charron P."/>
            <person name="Farinelli L."/>
            <person name="Marton T."/>
            <person name="Kruger M."/>
            <person name="Pelin A."/>
            <person name="Brachmann A."/>
            <person name="Corradi N."/>
        </authorList>
    </citation>
    <scope>NUCLEOTIDE SEQUENCE [LARGE SCALE GENOMIC DNA]</scope>
    <source>
        <strain evidence="1 2">A4</strain>
    </source>
</reference>
<gene>
    <name evidence="1" type="ORF">RhiirA4_426993</name>
</gene>
<organism evidence="1 2">
    <name type="scientific">Rhizophagus irregularis</name>
    <dbReference type="NCBI Taxonomy" id="588596"/>
    <lineage>
        <taxon>Eukaryota</taxon>
        <taxon>Fungi</taxon>
        <taxon>Fungi incertae sedis</taxon>
        <taxon>Mucoromycota</taxon>
        <taxon>Glomeromycotina</taxon>
        <taxon>Glomeromycetes</taxon>
        <taxon>Glomerales</taxon>
        <taxon>Glomeraceae</taxon>
        <taxon>Rhizophagus</taxon>
    </lineage>
</organism>
<accession>A0A2I1H7A2</accession>
<proteinExistence type="predicted"/>
<keyword evidence="2" id="KW-1185">Reference proteome</keyword>
<evidence type="ECO:0000313" key="1">
    <source>
        <dbReference type="EMBL" id="PKY54753.1"/>
    </source>
</evidence>
<name>A0A2I1H7A2_9GLOM</name>
<sequence length="736" mass="83816">MPDEFCPLVSVSSNIANLESRSWMRSSLWCLSQLFDLFRQFQYIWTDLKKMDLVPNTARVPSWFKEISSISNLRSFFPPLVHRDVCITPSLSSLLGKFVDKIDETTHIRLRNKYYWIAGLDSSDSLIFGRAFYTLDDDTGCRVIYFSHWIPTTNDRMQITPCPGCALNCLADNEGPLALKSVGGKLIHRTCLSILPSYRCLHLYQMTSHIDISQNIINLKLSPFILCSYFRFLLGYSEMNIPERFLVASSSPLQVPDSTALVPENPISDPCPAFALRSDTRFHIVGTTHQIDSSNTYLVCAWVQTLDDFILDSGIFSCPMVSPYNDVAKLTFVLYVLNSLPWASSVEFASFLQLDLSYSFWMNASSIKRVRLKNNLLWSCISELLHAKHISCGFLGMSKDDPNSLYIERAQNLLKVQNWSSLLRPVPLMNDIFSSTLNTMGLFTGFDELLTQDPIKYWRSLSDIKQLFSLLGLSRFSALQTSYHSVDWSLTFDTFTHSLYPRLLVFKASTFLQFRLKLWFDELPIMYRLQQRFLGLYADDSLCPNCGTFMETLEYLFICSPNSLDADESNPEPLQHMDITVKLIYRFMVKLAAKVSSSPRCTQTYDEILATLRGLDSIGFSALTSNPSTSSFPASWFLRGFIPRDLPSCLIRHSGLSYRAISSIISRTFLKLQREIYHGLWRPRCKLKVQKDLAKGITPSTLSTYKGPSVQLFRFSAPQVTLSSVDVPLSPLQTSE</sequence>
<dbReference type="VEuPathDB" id="FungiDB:RhiirA1_473175"/>
<dbReference type="Proteomes" id="UP000234323">
    <property type="component" value="Unassembled WGS sequence"/>
</dbReference>
<evidence type="ECO:0000313" key="2">
    <source>
        <dbReference type="Proteomes" id="UP000234323"/>
    </source>
</evidence>
<dbReference type="AlphaFoldDB" id="A0A2I1H7A2"/>
<comment type="caution">
    <text evidence="1">The sequence shown here is derived from an EMBL/GenBank/DDBJ whole genome shotgun (WGS) entry which is preliminary data.</text>
</comment>
<dbReference type="VEuPathDB" id="FungiDB:RhiirA1_476402"/>
<dbReference type="EMBL" id="LLXI01001679">
    <property type="protein sequence ID" value="PKY54753.1"/>
    <property type="molecule type" value="Genomic_DNA"/>
</dbReference>
<dbReference type="VEuPathDB" id="FungiDB:FUN_024249"/>